<dbReference type="CDD" id="cd01741">
    <property type="entry name" value="GATase1_1"/>
    <property type="match status" value="1"/>
</dbReference>
<dbReference type="SUPFAM" id="SSF52317">
    <property type="entry name" value="Class I glutamine amidotransferase-like"/>
    <property type="match status" value="1"/>
</dbReference>
<keyword evidence="3" id="KW-1185">Reference proteome</keyword>
<dbReference type="HOGENOM" id="CLU_054974_0_0_1"/>
<evidence type="ECO:0000259" key="1">
    <source>
        <dbReference type="Pfam" id="PF00117"/>
    </source>
</evidence>
<protein>
    <submittedName>
        <fullName evidence="2">Glutamine amidotransferas-like protein class-I</fullName>
    </submittedName>
</protein>
<dbReference type="RefSeq" id="XP_040626564.1">
    <property type="nucleotide sequence ID" value="XM_040773362.1"/>
</dbReference>
<dbReference type="Pfam" id="PF00117">
    <property type="entry name" value="GATase"/>
    <property type="match status" value="1"/>
</dbReference>
<dbReference type="InterPro" id="IPR044992">
    <property type="entry name" value="ChyE-like"/>
</dbReference>
<evidence type="ECO:0000313" key="3">
    <source>
        <dbReference type="Proteomes" id="UP000030653"/>
    </source>
</evidence>
<dbReference type="AlphaFoldDB" id="M5G1G3"/>
<sequence>MGSIAIAFLTVGELAPATVEKYGHLVDLFRGLFSQSSPSTTKAEKVQLVLEEWNLRDGNWPSPEDLDRYQGVLIPGSAACAFDDTLPWLQSLLSLTKTVYYNKPHIKLIGICFGHQVIARALGGQCVKNEKGWEIGVAEVTLSETGRKLFGRDVLRIQQMHRDHVPVSPSPEFLVIGSTTIAPIQGLVKYYPGSADVHVFTLQGHPEFSLGSDIVTRIIDDREANGVFEKALAAKGRALARQESEGISIVGQLLWKILGEGAPQ</sequence>
<dbReference type="GO" id="GO:0005634">
    <property type="term" value="C:nucleus"/>
    <property type="evidence" value="ECO:0007669"/>
    <property type="project" value="TreeGrafter"/>
</dbReference>
<accession>M5G1G3</accession>
<reference evidence="2 3" key="1">
    <citation type="journal article" date="2012" name="Science">
        <title>The Paleozoic origin of enzymatic lignin decomposition reconstructed from 31 fungal genomes.</title>
        <authorList>
            <person name="Floudas D."/>
            <person name="Binder M."/>
            <person name="Riley R."/>
            <person name="Barry K."/>
            <person name="Blanchette R.A."/>
            <person name="Henrissat B."/>
            <person name="Martinez A.T."/>
            <person name="Otillar R."/>
            <person name="Spatafora J.W."/>
            <person name="Yadav J.S."/>
            <person name="Aerts A."/>
            <person name="Benoit I."/>
            <person name="Boyd A."/>
            <person name="Carlson A."/>
            <person name="Copeland A."/>
            <person name="Coutinho P.M."/>
            <person name="de Vries R.P."/>
            <person name="Ferreira P."/>
            <person name="Findley K."/>
            <person name="Foster B."/>
            <person name="Gaskell J."/>
            <person name="Glotzer D."/>
            <person name="Gorecki P."/>
            <person name="Heitman J."/>
            <person name="Hesse C."/>
            <person name="Hori C."/>
            <person name="Igarashi K."/>
            <person name="Jurgens J.A."/>
            <person name="Kallen N."/>
            <person name="Kersten P."/>
            <person name="Kohler A."/>
            <person name="Kuees U."/>
            <person name="Kumar T.K.A."/>
            <person name="Kuo A."/>
            <person name="LaButti K."/>
            <person name="Larrondo L.F."/>
            <person name="Lindquist E."/>
            <person name="Ling A."/>
            <person name="Lombard V."/>
            <person name="Lucas S."/>
            <person name="Lundell T."/>
            <person name="Martin R."/>
            <person name="McLaughlin D.J."/>
            <person name="Morgenstern I."/>
            <person name="Morin E."/>
            <person name="Murat C."/>
            <person name="Nagy L.G."/>
            <person name="Nolan M."/>
            <person name="Ohm R.A."/>
            <person name="Patyshakuliyeva A."/>
            <person name="Rokas A."/>
            <person name="Ruiz-Duenas F.J."/>
            <person name="Sabat G."/>
            <person name="Salamov A."/>
            <person name="Samejima M."/>
            <person name="Schmutz J."/>
            <person name="Slot J.C."/>
            <person name="St John F."/>
            <person name="Stenlid J."/>
            <person name="Sun H."/>
            <person name="Sun S."/>
            <person name="Syed K."/>
            <person name="Tsang A."/>
            <person name="Wiebenga A."/>
            <person name="Young D."/>
            <person name="Pisabarro A."/>
            <person name="Eastwood D.C."/>
            <person name="Martin F."/>
            <person name="Cullen D."/>
            <person name="Grigoriev I.V."/>
            <person name="Hibbett D.S."/>
        </authorList>
    </citation>
    <scope>NUCLEOTIDE SEQUENCE [LARGE SCALE GENOMIC DNA]</scope>
    <source>
        <strain evidence="2 3">DJM-731 SS1</strain>
    </source>
</reference>
<dbReference type="PANTHER" id="PTHR42695:SF5">
    <property type="entry name" value="GLUTAMINE AMIDOTRANSFERASE YLR126C-RELATED"/>
    <property type="match status" value="1"/>
</dbReference>
<evidence type="ECO:0000313" key="2">
    <source>
        <dbReference type="EMBL" id="EJT99666.1"/>
    </source>
</evidence>
<organism evidence="2 3">
    <name type="scientific">Dacryopinax primogenitus (strain DJM 731)</name>
    <name type="common">Brown rot fungus</name>
    <dbReference type="NCBI Taxonomy" id="1858805"/>
    <lineage>
        <taxon>Eukaryota</taxon>
        <taxon>Fungi</taxon>
        <taxon>Dikarya</taxon>
        <taxon>Basidiomycota</taxon>
        <taxon>Agaricomycotina</taxon>
        <taxon>Dacrymycetes</taxon>
        <taxon>Dacrymycetales</taxon>
        <taxon>Dacrymycetaceae</taxon>
        <taxon>Dacryopinax</taxon>
    </lineage>
</organism>
<gene>
    <name evidence="2" type="ORF">DACRYDRAFT_23722</name>
</gene>
<feature type="domain" description="Glutamine amidotransferase" evidence="1">
    <location>
        <begin position="104"/>
        <end position="212"/>
    </location>
</feature>
<dbReference type="Gene3D" id="3.40.50.880">
    <property type="match status" value="1"/>
</dbReference>
<dbReference type="InterPro" id="IPR029062">
    <property type="entry name" value="Class_I_gatase-like"/>
</dbReference>
<dbReference type="PROSITE" id="PS51273">
    <property type="entry name" value="GATASE_TYPE_1"/>
    <property type="match status" value="1"/>
</dbReference>
<dbReference type="PANTHER" id="PTHR42695">
    <property type="entry name" value="GLUTAMINE AMIDOTRANSFERASE YLR126C-RELATED"/>
    <property type="match status" value="1"/>
</dbReference>
<name>M5G1G3_DACPD</name>
<dbReference type="OrthoDB" id="92161at2759"/>
<dbReference type="STRING" id="1858805.M5G1G3"/>
<dbReference type="Proteomes" id="UP000030653">
    <property type="component" value="Unassembled WGS sequence"/>
</dbReference>
<dbReference type="GO" id="GO:0005829">
    <property type="term" value="C:cytosol"/>
    <property type="evidence" value="ECO:0007669"/>
    <property type="project" value="TreeGrafter"/>
</dbReference>
<proteinExistence type="predicted"/>
<dbReference type="EMBL" id="JH795869">
    <property type="protein sequence ID" value="EJT99666.1"/>
    <property type="molecule type" value="Genomic_DNA"/>
</dbReference>
<dbReference type="GeneID" id="63688424"/>
<dbReference type="InterPro" id="IPR017926">
    <property type="entry name" value="GATASE"/>
</dbReference>
<dbReference type="OMA" id="WDAIMIT"/>